<feature type="region of interest" description="Disordered" evidence="5">
    <location>
        <begin position="120"/>
        <end position="144"/>
    </location>
</feature>
<feature type="domain" description="Gram-positive pilin backbone subunit 2 Cna-B-like" evidence="10">
    <location>
        <begin position="256"/>
        <end position="366"/>
    </location>
</feature>
<dbReference type="Pfam" id="PF16569">
    <property type="entry name" value="GramPos_pilinBB"/>
    <property type="match status" value="1"/>
</dbReference>
<evidence type="ECO:0000259" key="9">
    <source>
        <dbReference type="Pfam" id="PF16555"/>
    </source>
</evidence>
<name>A0A380WXK4_9FIRM</name>
<feature type="transmembrane region" description="Helical" evidence="6">
    <location>
        <begin position="683"/>
        <end position="704"/>
    </location>
</feature>
<dbReference type="NCBIfam" id="TIGR04226">
    <property type="entry name" value="RrgB_K2N_iso_D2"/>
    <property type="match status" value="1"/>
</dbReference>
<keyword evidence="6" id="KW-0472">Membrane</keyword>
<dbReference type="InterPro" id="IPR013783">
    <property type="entry name" value="Ig-like_fold"/>
</dbReference>
<evidence type="ECO:0000313" key="12">
    <source>
        <dbReference type="EMBL" id="SUU92924.1"/>
    </source>
</evidence>
<evidence type="ECO:0000256" key="2">
    <source>
        <dbReference type="ARBA" id="ARBA00022525"/>
    </source>
</evidence>
<feature type="domain" description="Gram-positive cocci surface proteins LPxTG" evidence="8">
    <location>
        <begin position="672"/>
        <end position="707"/>
    </location>
</feature>
<dbReference type="InterPro" id="IPR026466">
    <property type="entry name" value="Fim_isopep_form_D2_dom"/>
</dbReference>
<dbReference type="Gene3D" id="2.60.40.1140">
    <property type="entry name" value="Collagen-binding surface protein Cna, B-type domain"/>
    <property type="match status" value="1"/>
</dbReference>
<dbReference type="Proteomes" id="UP000255124">
    <property type="component" value="Unassembled WGS sequence"/>
</dbReference>
<sequence length="712" mass="78940">MKKATNKLMSFLAAFAMVLSVLVAPFTSANAADDETTDAPQTKATETESVTIHKILLTKEALDNHDKDKKYDGKEVDIKDFFDNDAKEIDGVYFKLQKLNDGVKEADIDVNNNAQWTDVSGKDGFTGSQDKDGNVVSKDDKETERVPGLKINTKGLKGTYRIVEDLTKSTYKGDKGELLANSKAVPTLLTLPITNDKGVVKEAHVYPKNTQEKPEIDKNFAADNDLKEEKAGETGSKAGANYDNYQKEKATVTADLGKSVPYEVKTKIKKDSHYKKLVWNDNMTKGLTYQKDLKVNGAGLTADDYFVTETDGGFTLVLKESGLTKVENAAKEKDVEIKLVYSAKINGKAVVDKPELNDIALDYANKKGHDSEPKEFTPGQKEITMKKSWDVTGDQTVTEADKGVTAYFTLQKKNDQGKWEDVETVEKTEKDNFEVKFSNLDENGTYRIVESVKGYEAEYMEYNKETGEIEIKDHKDTDNPEKLNPTEPKVQLGGRKFVKTNNEEKGSDKLERLVGAEFYVKNAQDQYLVAAKKDAKAVTDAKAALDDAVKAYNDLSAEDQKGDKGTEAKNLINDKQKKYNDAFVANATEYTWGAKDDANVVVLTSDAEGRFEIKGLEYKEGYKLEEKTAPKGYAKLQSDEEFEVKDGSYVSTADELQYNKDNADKGYGLQIKNKNVTIPQTGGIGSLIFVVAGLALMAVAFVAMKRRNSYEA</sequence>
<dbReference type="InterPro" id="IPR032364">
    <property type="entry name" value="GramPos_pilinD1_N"/>
</dbReference>
<dbReference type="InterPro" id="IPR019931">
    <property type="entry name" value="LPXTG_anchor"/>
</dbReference>
<evidence type="ECO:0000313" key="13">
    <source>
        <dbReference type="Proteomes" id="UP000255124"/>
    </source>
</evidence>
<keyword evidence="6" id="KW-0812">Transmembrane</keyword>
<protein>
    <submittedName>
        <fullName evidence="12">Fimbrial isopeptide formation D2 domain</fullName>
    </submittedName>
</protein>
<evidence type="ECO:0000256" key="3">
    <source>
        <dbReference type="ARBA" id="ARBA00022729"/>
    </source>
</evidence>
<feature type="region of interest" description="Disordered" evidence="5">
    <location>
        <begin position="222"/>
        <end position="241"/>
    </location>
</feature>
<dbReference type="Pfam" id="PF00746">
    <property type="entry name" value="Gram_pos_anchor"/>
    <property type="match status" value="1"/>
</dbReference>
<dbReference type="NCBIfam" id="TIGR01167">
    <property type="entry name" value="LPXTG_anchor"/>
    <property type="match status" value="1"/>
</dbReference>
<evidence type="ECO:0000256" key="6">
    <source>
        <dbReference type="SAM" id="Phobius"/>
    </source>
</evidence>
<keyword evidence="3 7" id="KW-0732">Signal</keyword>
<evidence type="ECO:0000256" key="4">
    <source>
        <dbReference type="ARBA" id="ARBA00023088"/>
    </source>
</evidence>
<dbReference type="OrthoDB" id="2056845at2"/>
<evidence type="ECO:0000256" key="1">
    <source>
        <dbReference type="ARBA" id="ARBA00022512"/>
    </source>
</evidence>
<evidence type="ECO:0000259" key="8">
    <source>
        <dbReference type="Pfam" id="PF00746"/>
    </source>
</evidence>
<evidence type="ECO:0000256" key="5">
    <source>
        <dbReference type="SAM" id="MobiDB-lite"/>
    </source>
</evidence>
<keyword evidence="2" id="KW-0964">Secreted</keyword>
<evidence type="ECO:0000256" key="7">
    <source>
        <dbReference type="SAM" id="SignalP"/>
    </source>
</evidence>
<dbReference type="AlphaFoldDB" id="A0A380WXK4"/>
<feature type="chain" id="PRO_5016970761" evidence="7">
    <location>
        <begin position="32"/>
        <end position="712"/>
    </location>
</feature>
<reference evidence="12 13" key="1">
    <citation type="submission" date="2018-06" db="EMBL/GenBank/DDBJ databases">
        <authorList>
            <consortium name="Pathogen Informatics"/>
            <person name="Doyle S."/>
        </authorList>
    </citation>
    <scope>NUCLEOTIDE SEQUENCE [LARGE SCALE GENOMIC DNA]</scope>
    <source>
        <strain evidence="12 13">NCTC9810</strain>
    </source>
</reference>
<feature type="domain" description="Gram-positive pilin backbone subunit 3 Cna-B-like" evidence="11">
    <location>
        <begin position="397"/>
        <end position="520"/>
    </location>
</feature>
<feature type="signal peptide" evidence="7">
    <location>
        <begin position="1"/>
        <end position="31"/>
    </location>
</feature>
<dbReference type="EMBL" id="UFTA01000002">
    <property type="protein sequence ID" value="SUU92924.1"/>
    <property type="molecule type" value="Genomic_DNA"/>
</dbReference>
<dbReference type="InterPro" id="IPR032332">
    <property type="entry name" value="GramPos_pilinD3"/>
</dbReference>
<evidence type="ECO:0000259" key="11">
    <source>
        <dbReference type="Pfam" id="PF16570"/>
    </source>
</evidence>
<gene>
    <name evidence="12" type="ORF">NCTC9810_01272</name>
</gene>
<dbReference type="Gene3D" id="1.20.58.90">
    <property type="match status" value="1"/>
</dbReference>
<feature type="domain" description="Gram-positive pilin subunit D1 N-terminal" evidence="9">
    <location>
        <begin position="46"/>
        <end position="210"/>
    </location>
</feature>
<keyword evidence="6" id="KW-1133">Transmembrane helix</keyword>
<dbReference type="Pfam" id="PF16555">
    <property type="entry name" value="GramPos_pilinD1"/>
    <property type="match status" value="1"/>
</dbReference>
<dbReference type="Gene3D" id="2.60.40.740">
    <property type="match status" value="1"/>
</dbReference>
<dbReference type="InterPro" id="IPR032334">
    <property type="entry name" value="GramPos_pilinBB"/>
</dbReference>
<proteinExistence type="predicted"/>
<dbReference type="RefSeq" id="WP_115595554.1">
    <property type="nucleotide sequence ID" value="NZ_UFTA01000002.1"/>
</dbReference>
<dbReference type="Gene3D" id="2.60.40.10">
    <property type="entry name" value="Immunoglobulins"/>
    <property type="match status" value="2"/>
</dbReference>
<feature type="compositionally biased region" description="Basic and acidic residues" evidence="5">
    <location>
        <begin position="222"/>
        <end position="232"/>
    </location>
</feature>
<keyword evidence="1" id="KW-0134">Cell wall</keyword>
<evidence type="ECO:0000259" key="10">
    <source>
        <dbReference type="Pfam" id="PF16569"/>
    </source>
</evidence>
<accession>A0A380WXK4</accession>
<dbReference type="Pfam" id="PF16570">
    <property type="entry name" value="GramPos_pilinD3"/>
    <property type="match status" value="1"/>
</dbReference>
<organism evidence="12 13">
    <name type="scientific">Anaerococcus octavius</name>
    <dbReference type="NCBI Taxonomy" id="54007"/>
    <lineage>
        <taxon>Bacteria</taxon>
        <taxon>Bacillati</taxon>
        <taxon>Bacillota</taxon>
        <taxon>Tissierellia</taxon>
        <taxon>Tissierellales</taxon>
        <taxon>Peptoniphilaceae</taxon>
        <taxon>Anaerococcus</taxon>
    </lineage>
</organism>
<feature type="compositionally biased region" description="Basic and acidic residues" evidence="5">
    <location>
        <begin position="129"/>
        <end position="144"/>
    </location>
</feature>
<keyword evidence="4" id="KW-0572">Peptidoglycan-anchor</keyword>